<reference evidence="1 2" key="1">
    <citation type="submission" date="2020-05" db="EMBL/GenBank/DDBJ databases">
        <title>Hymenobacter terrestris sp. nov. and Hymenobacter lapidiphilus sp. nov., isolated from regoliths in Antarctica.</title>
        <authorList>
            <person name="Sedlacek I."/>
            <person name="Pantucek R."/>
            <person name="Zeman M."/>
            <person name="Holochova P."/>
            <person name="Kralova S."/>
            <person name="Stankova E."/>
            <person name="Sedo O."/>
            <person name="Micenkova L."/>
            <person name="Svec P."/>
            <person name="Gupta V."/>
            <person name="Sood U."/>
            <person name="Korpole U.S."/>
            <person name="Lal R."/>
        </authorList>
    </citation>
    <scope>NUCLEOTIDE SEQUENCE [LARGE SCALE GENOMIC DNA]</scope>
    <source>
        <strain evidence="1 2">P5342</strain>
    </source>
</reference>
<dbReference type="Proteomes" id="UP000565521">
    <property type="component" value="Unassembled WGS sequence"/>
</dbReference>
<dbReference type="AlphaFoldDB" id="A0A7Y7PS52"/>
<evidence type="ECO:0000313" key="1">
    <source>
        <dbReference type="EMBL" id="NVO33038.1"/>
    </source>
</evidence>
<gene>
    <name evidence="1" type="ORF">HW554_17660</name>
</gene>
<dbReference type="EMBL" id="JABKAU010000046">
    <property type="protein sequence ID" value="NVO33038.1"/>
    <property type="molecule type" value="Genomic_DNA"/>
</dbReference>
<comment type="caution">
    <text evidence="1">The sequence shown here is derived from an EMBL/GenBank/DDBJ whole genome shotgun (WGS) entry which is preliminary data.</text>
</comment>
<keyword evidence="2" id="KW-1185">Reference proteome</keyword>
<proteinExistence type="predicted"/>
<accession>A0A7Y7PS52</accession>
<name>A0A7Y7PS52_9BACT</name>
<sequence>MNYSADLSAINWLKIGEQPVTKGQIFRVANALPNVFEAYTALLPAVGHIEGFPFDQVNLKNGSIAQLNENAAIWSKYGIHDAHRTPSYDPTSFRELANQFNLPYDVTLLNKLGWGKRGFAVDWIRTANSFRSLANVLAAASPLSLYIEDYWRWGEGLNILPSADDVLYDVTTDEFVEFMTQSFFDASLYLFPEDKSWCLVNVEDCSVTVIGTDKATAVRISETYPLETMPLLHGSPM</sequence>
<organism evidence="1 2">
    <name type="scientific">Hymenobacter lapidiphilus</name>
    <dbReference type="NCBI Taxonomy" id="2608003"/>
    <lineage>
        <taxon>Bacteria</taxon>
        <taxon>Pseudomonadati</taxon>
        <taxon>Bacteroidota</taxon>
        <taxon>Cytophagia</taxon>
        <taxon>Cytophagales</taxon>
        <taxon>Hymenobacteraceae</taxon>
        <taxon>Hymenobacter</taxon>
    </lineage>
</organism>
<protein>
    <submittedName>
        <fullName evidence="1">Uncharacterized protein</fullName>
    </submittedName>
</protein>
<evidence type="ECO:0000313" key="2">
    <source>
        <dbReference type="Proteomes" id="UP000565521"/>
    </source>
</evidence>